<reference evidence="2 3" key="1">
    <citation type="submission" date="2020-08" db="EMBL/GenBank/DDBJ databases">
        <title>Above-ground endophytic microbial communities from plants in different locations in the United States.</title>
        <authorList>
            <person name="Frank C."/>
        </authorList>
    </citation>
    <scope>NUCLEOTIDE SEQUENCE [LARGE SCALE GENOMIC DNA]</scope>
    <source>
        <strain evidence="2 3">WP4_2_2</strain>
    </source>
</reference>
<dbReference type="InterPro" id="IPR029058">
    <property type="entry name" value="AB_hydrolase_fold"/>
</dbReference>
<accession>A0A7W9WSL8</accession>
<evidence type="ECO:0000256" key="1">
    <source>
        <dbReference type="SAM" id="MobiDB-lite"/>
    </source>
</evidence>
<evidence type="ECO:0000313" key="2">
    <source>
        <dbReference type="EMBL" id="MBB6102462.1"/>
    </source>
</evidence>
<dbReference type="AlphaFoldDB" id="A0A7W9WSL8"/>
<proteinExistence type="predicted"/>
<name>A0A7W9WSL8_9BURK</name>
<dbReference type="Gene3D" id="3.40.50.1820">
    <property type="entry name" value="alpha/beta hydrolase"/>
    <property type="match status" value="1"/>
</dbReference>
<protein>
    <recommendedName>
        <fullName evidence="4">Alpha/beta hydrolase</fullName>
    </recommendedName>
</protein>
<gene>
    <name evidence="2" type="ORF">F4827_002311</name>
</gene>
<organism evidence="2 3">
    <name type="scientific">Paraburkholderia bannensis</name>
    <dbReference type="NCBI Taxonomy" id="765414"/>
    <lineage>
        <taxon>Bacteria</taxon>
        <taxon>Pseudomonadati</taxon>
        <taxon>Pseudomonadota</taxon>
        <taxon>Betaproteobacteria</taxon>
        <taxon>Burkholderiales</taxon>
        <taxon>Burkholderiaceae</taxon>
        <taxon>Paraburkholderia</taxon>
    </lineage>
</organism>
<evidence type="ECO:0008006" key="4">
    <source>
        <dbReference type="Google" id="ProtNLM"/>
    </source>
</evidence>
<dbReference type="EMBL" id="JACHBW010000005">
    <property type="protein sequence ID" value="MBB6102462.1"/>
    <property type="molecule type" value="Genomic_DNA"/>
</dbReference>
<dbReference type="RefSeq" id="WP_183723759.1">
    <property type="nucleotide sequence ID" value="NZ_JACHBW010000005.1"/>
</dbReference>
<evidence type="ECO:0000313" key="3">
    <source>
        <dbReference type="Proteomes" id="UP000571554"/>
    </source>
</evidence>
<sequence>MSDSSPVLHQIIVDSSGDQYATATLTPTDNVREKVVLSKPYVIPVVFLPGIMGTLLRKKEGKKNVWNPPNADLRGSLDMITQLFGYMGKSTKDRASDLATSEAEIDPTGPIDAGESGLPKKVLVVRGWGALMRSSYHPFMGQLQHQLNALAQFDFQRCEADLKEWADKYSQQVPTEWGASSGEALTSEEVLHAANYQFDVWAGGYNWLQSNVDSGAAIRDLIENTILPYYNEGREATVQAPDGEGAEQCSIRRRRPDRPLAEKVIVVTHSMGGLVSRALTEIHQCDKVMGVSHGVQPATGAPATYKRMRSGFEGPAKVILGRNAADVVAILSQSPGGLELLPTADYNDGQPWLKVREKRSNTDKVGAEILALPMGGDPYNEIYLSPAWYGMVPESNQGLMDPASKKPTDLGSGRSNQRDQLTTVIKKVRAFHESIEKKYKSPTYAHYGAQGIRVEPAKEHNGLFGTCLLEADDLFTWGEVAWEGSGIGSLDPSQIAVYRDDGKGTLTTTSGVKLTLSAPDCPGDGTVPYYSGAAPGKAGIAGSFAHGQGNPGEQNEYFGYDHQGSYADKHKRSLFATMYAIIKIAQQAQWHKKEST</sequence>
<feature type="region of interest" description="Disordered" evidence="1">
    <location>
        <begin position="398"/>
        <end position="418"/>
    </location>
</feature>
<dbReference type="Proteomes" id="UP000571554">
    <property type="component" value="Unassembled WGS sequence"/>
</dbReference>
<comment type="caution">
    <text evidence="2">The sequence shown here is derived from an EMBL/GenBank/DDBJ whole genome shotgun (WGS) entry which is preliminary data.</text>
</comment>
<dbReference type="SUPFAM" id="SSF53474">
    <property type="entry name" value="alpha/beta-Hydrolases"/>
    <property type="match status" value="1"/>
</dbReference>
<keyword evidence="3" id="KW-1185">Reference proteome</keyword>